<dbReference type="Proteomes" id="UP000178870">
    <property type="component" value="Unassembled WGS sequence"/>
</dbReference>
<gene>
    <name evidence="1" type="ORF">A2803_02445</name>
</gene>
<comment type="caution">
    <text evidence="1">The sequence shown here is derived from an EMBL/GenBank/DDBJ whole genome shotgun (WGS) entry which is preliminary data.</text>
</comment>
<organism evidence="1 2">
    <name type="scientific">Candidatus Woesebacteria bacterium RIFCSPHIGHO2_01_FULL_44_21</name>
    <dbReference type="NCBI Taxonomy" id="1802503"/>
    <lineage>
        <taxon>Bacteria</taxon>
        <taxon>Candidatus Woeseibacteriota</taxon>
    </lineage>
</organism>
<dbReference type="AlphaFoldDB" id="A0A1F7Z0A8"/>
<accession>A0A1F7Z0A8</accession>
<dbReference type="EMBL" id="MGGP01000010">
    <property type="protein sequence ID" value="OGM32991.1"/>
    <property type="molecule type" value="Genomic_DNA"/>
</dbReference>
<proteinExistence type="predicted"/>
<protein>
    <submittedName>
        <fullName evidence="1">Uncharacterized protein</fullName>
    </submittedName>
</protein>
<sequence length="141" mass="16221">MGEEEPTPNPKELLIKPKTVFRYTSSRDRGEQEAELVGYGLHEGSLTARYKVVGNTSESWQYVDELRKTIHTNEDERVEFIVKVKRRSGEMEDDWKYAGYIEDSNPPKVKVVKKGELGGQEGELSKEIFVSSLVKWNEPQE</sequence>
<evidence type="ECO:0000313" key="1">
    <source>
        <dbReference type="EMBL" id="OGM32991.1"/>
    </source>
</evidence>
<reference evidence="1 2" key="1">
    <citation type="journal article" date="2016" name="Nat. Commun.">
        <title>Thousands of microbial genomes shed light on interconnected biogeochemical processes in an aquifer system.</title>
        <authorList>
            <person name="Anantharaman K."/>
            <person name="Brown C.T."/>
            <person name="Hug L.A."/>
            <person name="Sharon I."/>
            <person name="Castelle C.J."/>
            <person name="Probst A.J."/>
            <person name="Thomas B.C."/>
            <person name="Singh A."/>
            <person name="Wilkins M.J."/>
            <person name="Karaoz U."/>
            <person name="Brodie E.L."/>
            <person name="Williams K.H."/>
            <person name="Hubbard S.S."/>
            <person name="Banfield J.F."/>
        </authorList>
    </citation>
    <scope>NUCLEOTIDE SEQUENCE [LARGE SCALE GENOMIC DNA]</scope>
</reference>
<evidence type="ECO:0000313" key="2">
    <source>
        <dbReference type="Proteomes" id="UP000178870"/>
    </source>
</evidence>
<name>A0A1F7Z0A8_9BACT</name>